<feature type="region of interest" description="Disordered" evidence="1">
    <location>
        <begin position="371"/>
        <end position="401"/>
    </location>
</feature>
<feature type="region of interest" description="Disordered" evidence="1">
    <location>
        <begin position="1"/>
        <end position="29"/>
    </location>
</feature>
<dbReference type="EMBL" id="LN714486">
    <property type="protein sequence ID" value="CEL69678.1"/>
    <property type="molecule type" value="Genomic_DNA"/>
</dbReference>
<dbReference type="InterPro" id="IPR011701">
    <property type="entry name" value="MFS"/>
</dbReference>
<sequence>MDLRTDSGAFAAAEPMAPSPGAPDSPLSEAYLPASTAAFSALPQAGFSQSATSAAQRGEKVGNRLHARRPRDANTDGPRDNRADSTHTCPGGEDANSWTTDRRSFPWSPASSRTQQSRTQERRLKTPTGAKHAEKGEKVAKKRNFFFRFLDREGEEPLHINVYLMLYFRVVNSVSYAARAAAIFDTYLHMRFGGNRAIGTLVSFSGLVTIVVAPLAGVVADRFKSHRSTFLRVSALFGFACIYVNWLAVSADSFSLFVLNTFMWKAWWEFVTVCTEALFNDCIPPGRRSELYVYRRIAATLANGVGPLFSLAVFLLEGNAWSLPVLHSVLHVGLILTVPQMLLLWVWRDVPVSLSDSARLRDEGENAKDFAQGEAASGRGVHRAGEASQGGSRDAEEEASLVGATNQTELLEDQKKREDSRRAAVPWLVFVSHFVTFCGAGMTVKYFPLFFKSEYQFQPTQTCLLSSVYTLFIAFFTYVIQHFAACLGRPQASLLFTGLGICCLFLLASFHYLPLVIVFYLFRGALQNASTPIDRSLLMDFIDSKNVGKWSAMQSVATMTWSLSALVGGFIADSVSYRQTFVITGKVRLHPCRAHLPPAAVASPGPSRLGEEASSTQEQREGGRGTARRESPRRRVRWRGALPRIGSFWTLVPVRVSKGSARGRA</sequence>
<dbReference type="PANTHER" id="PTHR23525:SF1">
    <property type="entry name" value="NODULIN-LIKE DOMAIN-CONTAINING PROTEIN"/>
    <property type="match status" value="1"/>
</dbReference>
<reference evidence="3" key="1">
    <citation type="journal article" date="2015" name="PLoS ONE">
        <title>Comprehensive Evaluation of Toxoplasma gondii VEG and Neospora caninum LIV Genomes with Tachyzoite Stage Transcriptome and Proteome Defines Novel Transcript Features.</title>
        <authorList>
            <person name="Ramaprasad A."/>
            <person name="Mourier T."/>
            <person name="Naeem R."/>
            <person name="Malas T.B."/>
            <person name="Moussa E."/>
            <person name="Panigrahi A."/>
            <person name="Vermont S.J."/>
            <person name="Otto T.D."/>
            <person name="Wastling J."/>
            <person name="Pain A."/>
        </authorList>
    </citation>
    <scope>NUCLEOTIDE SEQUENCE</scope>
    <source>
        <strain evidence="3">Liverpool</strain>
    </source>
</reference>
<proteinExistence type="predicted"/>
<feature type="region of interest" description="Disordered" evidence="1">
    <location>
        <begin position="598"/>
        <end position="636"/>
    </location>
</feature>
<feature type="transmembrane region" description="Helical" evidence="2">
    <location>
        <begin position="236"/>
        <end position="259"/>
    </location>
</feature>
<protein>
    <submittedName>
        <fullName evidence="3">Transporter, major facilitator family protein</fullName>
    </submittedName>
</protein>
<dbReference type="Pfam" id="PF07690">
    <property type="entry name" value="MFS_1"/>
    <property type="match status" value="2"/>
</dbReference>
<keyword evidence="2" id="KW-0472">Membrane</keyword>
<name>A0A0F7UI75_NEOCL</name>
<evidence type="ECO:0000313" key="3">
    <source>
        <dbReference type="EMBL" id="CEL69678.1"/>
    </source>
</evidence>
<feature type="transmembrane region" description="Helical" evidence="2">
    <location>
        <begin position="424"/>
        <end position="447"/>
    </location>
</feature>
<keyword evidence="2" id="KW-1133">Transmembrane helix</keyword>
<evidence type="ECO:0000256" key="1">
    <source>
        <dbReference type="SAM" id="MobiDB-lite"/>
    </source>
</evidence>
<gene>
    <name evidence="3" type="ORF">BN1204_053830</name>
</gene>
<feature type="transmembrane region" description="Helical" evidence="2">
    <location>
        <begin position="494"/>
        <end position="522"/>
    </location>
</feature>
<feature type="transmembrane region" description="Helical" evidence="2">
    <location>
        <begin position="328"/>
        <end position="347"/>
    </location>
</feature>
<feature type="compositionally biased region" description="Basic and acidic residues" evidence="1">
    <location>
        <begin position="618"/>
        <end position="630"/>
    </location>
</feature>
<dbReference type="AlphaFoldDB" id="A0A0F7UI75"/>
<feature type="region of interest" description="Disordered" evidence="1">
    <location>
        <begin position="46"/>
        <end position="135"/>
    </location>
</feature>
<organism evidence="3">
    <name type="scientific">Neospora caninum (strain Liverpool)</name>
    <dbReference type="NCBI Taxonomy" id="572307"/>
    <lineage>
        <taxon>Eukaryota</taxon>
        <taxon>Sar</taxon>
        <taxon>Alveolata</taxon>
        <taxon>Apicomplexa</taxon>
        <taxon>Conoidasida</taxon>
        <taxon>Coccidia</taxon>
        <taxon>Eucoccidiorida</taxon>
        <taxon>Eimeriorina</taxon>
        <taxon>Sarcocystidae</taxon>
        <taxon>Neospora</taxon>
    </lineage>
</organism>
<feature type="transmembrane region" description="Helical" evidence="2">
    <location>
        <begin position="467"/>
        <end position="487"/>
    </location>
</feature>
<keyword evidence="2" id="KW-0812">Transmembrane</keyword>
<evidence type="ECO:0000256" key="2">
    <source>
        <dbReference type="SAM" id="Phobius"/>
    </source>
</evidence>
<feature type="compositionally biased region" description="Polar residues" evidence="1">
    <location>
        <begin position="46"/>
        <end position="55"/>
    </location>
</feature>
<feature type="transmembrane region" description="Helical" evidence="2">
    <location>
        <begin position="297"/>
        <end position="316"/>
    </location>
</feature>
<feature type="transmembrane region" description="Helical" evidence="2">
    <location>
        <begin position="197"/>
        <end position="216"/>
    </location>
</feature>
<dbReference type="Gene3D" id="1.20.1250.20">
    <property type="entry name" value="MFS general substrate transporter like domains"/>
    <property type="match status" value="2"/>
</dbReference>
<dbReference type="GO" id="GO:0022857">
    <property type="term" value="F:transmembrane transporter activity"/>
    <property type="evidence" value="ECO:0007669"/>
    <property type="project" value="InterPro"/>
</dbReference>
<dbReference type="PANTHER" id="PTHR23525">
    <property type="entry name" value="TRANSPORTER, PUTATIVE-RELATED"/>
    <property type="match status" value="1"/>
</dbReference>
<accession>A0A0F7UI75</accession>
<feature type="compositionally biased region" description="Basic and acidic residues" evidence="1">
    <location>
        <begin position="70"/>
        <end position="85"/>
    </location>
</feature>
<dbReference type="SUPFAM" id="SSF103473">
    <property type="entry name" value="MFS general substrate transporter"/>
    <property type="match status" value="1"/>
</dbReference>
<dbReference type="InterPro" id="IPR036259">
    <property type="entry name" value="MFS_trans_sf"/>
</dbReference>